<protein>
    <submittedName>
        <fullName evidence="3">Carbon-nitrogen hydrolase family protein</fullName>
    </submittedName>
</protein>
<sequence>MKPLIIAAAQSTAIAGDLAGNIARHQHFMRHAAEQGVQLLVFPELSLTGYERELAGELAVSPHDSVLQPLRDVARETGVTAVVGMPIRLSVDTPVLIGALVLAADGSLAVYSKQHLHPGEEVAFAPGNGGDPLTIGSDTIALAVCADFSHASHAAAAAISGASIYAAGVLITPNGYTPDTALLQGYAVEHGMVVLMANHGGTTGGWASAGGSAIWAPDGSLIAQTAGTGDFIVIARRNAHGWSGQTLGVEVPQ</sequence>
<dbReference type="PANTHER" id="PTHR43674:SF2">
    <property type="entry name" value="BETA-UREIDOPROPIONASE"/>
    <property type="match status" value="1"/>
</dbReference>
<comment type="caution">
    <text evidence="3">The sequence shown here is derived from an EMBL/GenBank/DDBJ whole genome shotgun (WGS) entry which is preliminary data.</text>
</comment>
<evidence type="ECO:0000313" key="3">
    <source>
        <dbReference type="EMBL" id="TDB65758.1"/>
    </source>
</evidence>
<dbReference type="PANTHER" id="PTHR43674">
    <property type="entry name" value="NITRILASE C965.09-RELATED"/>
    <property type="match status" value="1"/>
</dbReference>
<dbReference type="Pfam" id="PF00795">
    <property type="entry name" value="CN_hydrolase"/>
    <property type="match status" value="1"/>
</dbReference>
<dbReference type="InterPro" id="IPR036526">
    <property type="entry name" value="C-N_Hydrolase_sf"/>
</dbReference>
<dbReference type="CDD" id="cd07197">
    <property type="entry name" value="nitrilase"/>
    <property type="match status" value="1"/>
</dbReference>
<name>A0A1H2N7F9_PSEVA</name>
<accession>A0A1H2N7F9</accession>
<dbReference type="AlphaFoldDB" id="A0A1H2N7F9"/>
<evidence type="ECO:0000313" key="4">
    <source>
        <dbReference type="Proteomes" id="UP000295254"/>
    </source>
</evidence>
<gene>
    <name evidence="3" type="ORF">EIY72_09640</name>
</gene>
<dbReference type="InterPro" id="IPR003010">
    <property type="entry name" value="C-N_Hydrolase"/>
</dbReference>
<feature type="domain" description="CN hydrolase" evidence="2">
    <location>
        <begin position="1"/>
        <end position="239"/>
    </location>
</feature>
<dbReference type="RefSeq" id="WP_093219474.1">
    <property type="nucleotide sequence ID" value="NZ_LT629803.1"/>
</dbReference>
<dbReference type="GO" id="GO:0033388">
    <property type="term" value="P:putrescine biosynthetic process from arginine"/>
    <property type="evidence" value="ECO:0007669"/>
    <property type="project" value="TreeGrafter"/>
</dbReference>
<dbReference type="EMBL" id="RRZK01000008">
    <property type="protein sequence ID" value="TDB65758.1"/>
    <property type="molecule type" value="Genomic_DNA"/>
</dbReference>
<keyword evidence="4" id="KW-1185">Reference proteome</keyword>
<dbReference type="InterPro" id="IPR050345">
    <property type="entry name" value="Aliph_Amidase/BUP"/>
</dbReference>
<reference evidence="4" key="1">
    <citation type="journal article" date="2019" name="bioRxiv">
        <title>Bacterially produced spermidine induces plant systemic susceptibility to pathogens.</title>
        <authorList>
            <person name="Melnyk R.A."/>
            <person name="Beskrovnaya P.A."/>
            <person name="Liu Z."/>
            <person name="Song Y."/>
            <person name="Haney C.H."/>
        </authorList>
    </citation>
    <scope>NUCLEOTIDE SEQUENCE [LARGE SCALE GENOMIC DNA]</scope>
    <source>
        <strain evidence="4">Dha-51</strain>
    </source>
</reference>
<dbReference type="SUPFAM" id="SSF56317">
    <property type="entry name" value="Carbon-nitrogen hydrolase"/>
    <property type="match status" value="1"/>
</dbReference>
<dbReference type="Proteomes" id="UP000295254">
    <property type="component" value="Unassembled WGS sequence"/>
</dbReference>
<organism evidence="3 4">
    <name type="scientific">Pseudomonas vancouverensis</name>
    <dbReference type="NCBI Taxonomy" id="95300"/>
    <lineage>
        <taxon>Bacteria</taxon>
        <taxon>Pseudomonadati</taxon>
        <taxon>Pseudomonadota</taxon>
        <taxon>Gammaproteobacteria</taxon>
        <taxon>Pseudomonadales</taxon>
        <taxon>Pseudomonadaceae</taxon>
        <taxon>Pseudomonas</taxon>
    </lineage>
</organism>
<dbReference type="Gene3D" id="3.60.110.10">
    <property type="entry name" value="Carbon-nitrogen hydrolase"/>
    <property type="match status" value="1"/>
</dbReference>
<evidence type="ECO:0000259" key="2">
    <source>
        <dbReference type="PROSITE" id="PS50263"/>
    </source>
</evidence>
<keyword evidence="1 3" id="KW-0378">Hydrolase</keyword>
<evidence type="ECO:0000256" key="1">
    <source>
        <dbReference type="ARBA" id="ARBA00022801"/>
    </source>
</evidence>
<dbReference type="STRING" id="95300.SAMN05216558_1800"/>
<proteinExistence type="predicted"/>
<dbReference type="GO" id="GO:0050126">
    <property type="term" value="F:N-carbamoylputrescine amidase activity"/>
    <property type="evidence" value="ECO:0007669"/>
    <property type="project" value="TreeGrafter"/>
</dbReference>
<dbReference type="PROSITE" id="PS50263">
    <property type="entry name" value="CN_HYDROLASE"/>
    <property type="match status" value="1"/>
</dbReference>
<dbReference type="OrthoDB" id="9760188at2"/>